<gene>
    <name evidence="1" type="ORF">ECRASSUSDP1_LOCUS16393</name>
</gene>
<protein>
    <submittedName>
        <fullName evidence="1">Uncharacterized protein</fullName>
    </submittedName>
</protein>
<dbReference type="EMBL" id="CAMPGE010016479">
    <property type="protein sequence ID" value="CAI2375033.1"/>
    <property type="molecule type" value="Genomic_DNA"/>
</dbReference>
<accession>A0AAD1XLR8</accession>
<sequence length="180" mass="20114">MGGARRHNSSQVLPKLLYSIATCKVSELENNGIQFIFPFDFIKSCLLPLHAPSHSYHCSLRLLPQILSTHSGRTRNQRNVSASREIRICVFDTEEGHKGRAKRVSCGTRDWCCDGEGVEVWGFCAERRGKDGVEVFCRVWEECGCCEEFGGFYAFFCRSGFGSPEGVKGNCVRADFKADG</sequence>
<evidence type="ECO:0000313" key="2">
    <source>
        <dbReference type="Proteomes" id="UP001295684"/>
    </source>
</evidence>
<proteinExistence type="predicted"/>
<name>A0AAD1XLR8_EUPCR</name>
<dbReference type="AlphaFoldDB" id="A0AAD1XLR8"/>
<comment type="caution">
    <text evidence="1">The sequence shown here is derived from an EMBL/GenBank/DDBJ whole genome shotgun (WGS) entry which is preliminary data.</text>
</comment>
<reference evidence="1" key="1">
    <citation type="submission" date="2023-07" db="EMBL/GenBank/DDBJ databases">
        <authorList>
            <consortium name="AG Swart"/>
            <person name="Singh M."/>
            <person name="Singh A."/>
            <person name="Seah K."/>
            <person name="Emmerich C."/>
        </authorList>
    </citation>
    <scope>NUCLEOTIDE SEQUENCE</scope>
    <source>
        <strain evidence="1">DP1</strain>
    </source>
</reference>
<dbReference type="Proteomes" id="UP001295684">
    <property type="component" value="Unassembled WGS sequence"/>
</dbReference>
<keyword evidence="2" id="KW-1185">Reference proteome</keyword>
<evidence type="ECO:0000313" key="1">
    <source>
        <dbReference type="EMBL" id="CAI2375033.1"/>
    </source>
</evidence>
<organism evidence="1 2">
    <name type="scientific">Euplotes crassus</name>
    <dbReference type="NCBI Taxonomy" id="5936"/>
    <lineage>
        <taxon>Eukaryota</taxon>
        <taxon>Sar</taxon>
        <taxon>Alveolata</taxon>
        <taxon>Ciliophora</taxon>
        <taxon>Intramacronucleata</taxon>
        <taxon>Spirotrichea</taxon>
        <taxon>Hypotrichia</taxon>
        <taxon>Euplotida</taxon>
        <taxon>Euplotidae</taxon>
        <taxon>Moneuplotes</taxon>
    </lineage>
</organism>